<accession>A0A3R5YS88</accession>
<keyword evidence="1 5" id="KW-0474">Menaquinone biosynthesis</keyword>
<comment type="pathway">
    <text evidence="5">Quinol/quinone metabolism; menaquinone biosynthesis.</text>
</comment>
<dbReference type="InterPro" id="IPR025110">
    <property type="entry name" value="AMP-bd_C"/>
</dbReference>
<comment type="similarity">
    <text evidence="5">Belongs to the ATP-dependent AMP-binding enzyme family. MenE subfamily.</text>
</comment>
<reference evidence="8" key="1">
    <citation type="submission" date="2020-08" db="EMBL/GenBank/DDBJ databases">
        <title>Complete genome sequence of Weissella confusa strain FS54 provides insights into metabolic potential.</title>
        <authorList>
            <person name="Fhoula I."/>
            <person name="Najjari A."/>
            <person name="Lekired A."/>
            <person name="Bessrour-Aouam N."/>
            <person name="Jaballah S."/>
            <person name="Klibi N."/>
            <person name="Ouzari H.-I."/>
        </authorList>
    </citation>
    <scope>NUCLEOTIDE SEQUENCE</scope>
    <source>
        <strain evidence="8">FS54</strain>
    </source>
</reference>
<dbReference type="Pfam" id="PF13193">
    <property type="entry name" value="AMP-binding_C"/>
    <property type="match status" value="1"/>
</dbReference>
<dbReference type="RefSeq" id="WP_118704141.1">
    <property type="nucleotide sequence ID" value="NZ_ALXJ01000014.1"/>
</dbReference>
<dbReference type="GO" id="GO:0005524">
    <property type="term" value="F:ATP binding"/>
    <property type="evidence" value="ECO:0007669"/>
    <property type="project" value="UniProtKB-KW"/>
</dbReference>
<evidence type="ECO:0000259" key="6">
    <source>
        <dbReference type="Pfam" id="PF00501"/>
    </source>
</evidence>
<dbReference type="PANTHER" id="PTHR43201:SF5">
    <property type="entry name" value="MEDIUM-CHAIN ACYL-COA LIGASE ACSF2, MITOCHONDRIAL"/>
    <property type="match status" value="1"/>
</dbReference>
<keyword evidence="2 5" id="KW-0436">Ligase</keyword>
<dbReference type="GO" id="GO:0009234">
    <property type="term" value="P:menaquinone biosynthetic process"/>
    <property type="evidence" value="ECO:0007669"/>
    <property type="project" value="UniProtKB-UniRule"/>
</dbReference>
<keyword evidence="3 5" id="KW-0547">Nucleotide-binding</keyword>
<comment type="function">
    <text evidence="5">Converts 2-succinylbenzoate (OSB) to 2-succinylbenzoyl-CoA (OSB-CoA).</text>
</comment>
<evidence type="ECO:0000313" key="8">
    <source>
        <dbReference type="EMBL" id="MBC6498114.1"/>
    </source>
</evidence>
<dbReference type="EMBL" id="JACSZT010000002">
    <property type="protein sequence ID" value="MBC6498114.1"/>
    <property type="molecule type" value="Genomic_DNA"/>
</dbReference>
<dbReference type="InterPro" id="IPR042099">
    <property type="entry name" value="ANL_N_sf"/>
</dbReference>
<dbReference type="GO" id="GO:0006631">
    <property type="term" value="P:fatty acid metabolic process"/>
    <property type="evidence" value="ECO:0007669"/>
    <property type="project" value="TreeGrafter"/>
</dbReference>
<protein>
    <recommendedName>
        <fullName evidence="5">2-succinylbenzoate--CoA ligase</fullName>
        <ecNumber evidence="5">6.2.1.26</ecNumber>
    </recommendedName>
    <alternativeName>
        <fullName evidence="5">o-succinylbenzoyl-CoA synthetase</fullName>
        <shortName evidence="5">OSB-CoA synthetase</shortName>
    </alternativeName>
</protein>
<name>A0A3R5YS88_WEICO</name>
<dbReference type="InterPro" id="IPR010192">
    <property type="entry name" value="MenE"/>
</dbReference>
<evidence type="ECO:0000256" key="2">
    <source>
        <dbReference type="ARBA" id="ARBA00022598"/>
    </source>
</evidence>
<evidence type="ECO:0000259" key="7">
    <source>
        <dbReference type="Pfam" id="PF13193"/>
    </source>
</evidence>
<evidence type="ECO:0000256" key="3">
    <source>
        <dbReference type="ARBA" id="ARBA00022741"/>
    </source>
</evidence>
<dbReference type="GO" id="GO:0008756">
    <property type="term" value="F:o-succinylbenzoate-CoA ligase activity"/>
    <property type="evidence" value="ECO:0007669"/>
    <property type="project" value="UniProtKB-UniRule"/>
</dbReference>
<dbReference type="Gene3D" id="3.40.50.12780">
    <property type="entry name" value="N-terminal domain of ligase-like"/>
    <property type="match status" value="1"/>
</dbReference>
<dbReference type="PROSITE" id="PS00455">
    <property type="entry name" value="AMP_BINDING"/>
    <property type="match status" value="1"/>
</dbReference>
<dbReference type="InterPro" id="IPR000873">
    <property type="entry name" value="AMP-dep_synth/lig_dom"/>
</dbReference>
<comment type="caution">
    <text evidence="8">The sequence shown here is derived from an EMBL/GenBank/DDBJ whole genome shotgun (WGS) entry which is preliminary data.</text>
</comment>
<dbReference type="InterPro" id="IPR020845">
    <property type="entry name" value="AMP-binding_CS"/>
</dbReference>
<gene>
    <name evidence="5" type="primary">menE</name>
    <name evidence="8" type="ORF">H7R52_00780</name>
</gene>
<dbReference type="PANTHER" id="PTHR43201">
    <property type="entry name" value="ACYL-COA SYNTHETASE"/>
    <property type="match status" value="1"/>
</dbReference>
<organism evidence="8 9">
    <name type="scientific">Weissella confusa</name>
    <name type="common">Lactobacillus confusus</name>
    <dbReference type="NCBI Taxonomy" id="1583"/>
    <lineage>
        <taxon>Bacteria</taxon>
        <taxon>Bacillati</taxon>
        <taxon>Bacillota</taxon>
        <taxon>Bacilli</taxon>
        <taxon>Lactobacillales</taxon>
        <taxon>Lactobacillaceae</taxon>
        <taxon>Weissella</taxon>
    </lineage>
</organism>
<dbReference type="GO" id="GO:0031956">
    <property type="term" value="F:medium-chain fatty acid-CoA ligase activity"/>
    <property type="evidence" value="ECO:0007669"/>
    <property type="project" value="TreeGrafter"/>
</dbReference>
<feature type="domain" description="AMP-dependent synthetase/ligase" evidence="6">
    <location>
        <begin position="7"/>
        <end position="341"/>
    </location>
</feature>
<dbReference type="Pfam" id="PF00501">
    <property type="entry name" value="AMP-binding"/>
    <property type="match status" value="1"/>
</dbReference>
<keyword evidence="4 5" id="KW-0067">ATP-binding</keyword>
<evidence type="ECO:0000313" key="9">
    <source>
        <dbReference type="Proteomes" id="UP000650485"/>
    </source>
</evidence>
<comment type="pathway">
    <text evidence="5">Quinol/quinone metabolism; 1,4-dihydroxy-2-naphthoate biosynthesis; 1,4-dihydroxy-2-naphthoate from chorismate: step 5/7.</text>
</comment>
<dbReference type="Proteomes" id="UP000650485">
    <property type="component" value="Unassembled WGS sequence"/>
</dbReference>
<dbReference type="NCBIfam" id="TIGR01923">
    <property type="entry name" value="menE"/>
    <property type="match status" value="1"/>
</dbReference>
<comment type="catalytic activity">
    <reaction evidence="5">
        <text>2-succinylbenzoate + ATP + CoA = 2-succinylbenzoyl-CoA + AMP + diphosphate</text>
        <dbReference type="Rhea" id="RHEA:17009"/>
        <dbReference type="ChEBI" id="CHEBI:18325"/>
        <dbReference type="ChEBI" id="CHEBI:30616"/>
        <dbReference type="ChEBI" id="CHEBI:33019"/>
        <dbReference type="ChEBI" id="CHEBI:57287"/>
        <dbReference type="ChEBI" id="CHEBI:57364"/>
        <dbReference type="ChEBI" id="CHEBI:456215"/>
        <dbReference type="EC" id="6.2.1.26"/>
    </reaction>
</comment>
<dbReference type="EC" id="6.2.1.26" evidence="5"/>
<proteinExistence type="inferred from homology"/>
<sequence>MENWLTKRAMLTPNRMAVRFEDTTLTFAEMRQRVLTIAGQITQHIDGNERIALITPNNLTGYLMILAIQQLGKTVVLLNRRLSPREMAFQLDDAEITTVIQDDRFTGELPAVKQVAFAEILATAAEAINPVADFDLDKVTSIMYTSGTTGNPKGVMQTFGNHFYSAVGSALNLGLTPDDVWLAAVPIFHISGLSIMMRSLIYGMGVSLYERFDVAKINAELMAGQVTTISVVPVMLKQLLAQLPEGAKYHDRFRTMLLGGGPTDLTTLEKATAAGIEIVQSYGMTETASQVIALDAASATQKLGSAGKPLFPVEVRIQKATDNDKVGRIQIKSPTLAVGYLNRPDKYAESFVDGWFDTGDMGWLDDDGFLYVEGREGDMISSGGENVFPDEIESVYGEATAIDQISVVGIPDERWGAVPVAFLSFKSGETMDFDSLRTFGRERLAHYKVPARFFVTDNFPRTASGKIQRHKLRDQLAEAREIK</sequence>
<dbReference type="Gene3D" id="3.30.300.30">
    <property type="match status" value="1"/>
</dbReference>
<dbReference type="InterPro" id="IPR045851">
    <property type="entry name" value="AMP-bd_C_sf"/>
</dbReference>
<feature type="domain" description="AMP-binding enzyme C-terminal" evidence="7">
    <location>
        <begin position="391"/>
        <end position="466"/>
    </location>
</feature>
<evidence type="ECO:0000256" key="5">
    <source>
        <dbReference type="HAMAP-Rule" id="MF_00731"/>
    </source>
</evidence>
<evidence type="ECO:0000256" key="1">
    <source>
        <dbReference type="ARBA" id="ARBA00022428"/>
    </source>
</evidence>
<dbReference type="HAMAP" id="MF_00731">
    <property type="entry name" value="MenE"/>
    <property type="match status" value="1"/>
</dbReference>
<evidence type="ECO:0000256" key="4">
    <source>
        <dbReference type="ARBA" id="ARBA00022840"/>
    </source>
</evidence>
<dbReference type="AlphaFoldDB" id="A0A3R5YS88"/>
<dbReference type="SUPFAM" id="SSF56801">
    <property type="entry name" value="Acetyl-CoA synthetase-like"/>
    <property type="match status" value="1"/>
</dbReference>
<dbReference type="NCBIfam" id="NF002966">
    <property type="entry name" value="PRK03640.1"/>
    <property type="match status" value="1"/>
</dbReference>